<evidence type="ECO:0000313" key="2">
    <source>
        <dbReference type="Proteomes" id="UP001163603"/>
    </source>
</evidence>
<keyword evidence="2" id="KW-1185">Reference proteome</keyword>
<dbReference type="EMBL" id="CM047742">
    <property type="protein sequence ID" value="KAJ0035252.1"/>
    <property type="molecule type" value="Genomic_DNA"/>
</dbReference>
<proteinExistence type="predicted"/>
<sequence length="234" mass="25513">MKILLVLFVAFLLIMASPPADAKRITLEEKNKKMVERQPLLSEKYESSRCRVTDAKDAERLTATSDDDDTNPTYKNYGNPSGSSREADDNYHHLSDFIPAATITSSSSSSSSSVAAALPEGAKVAAPPRAPAYRVIAGISTMMKTSVVFFVAFLLVLAILQADAKRHTLEEKHKLMVSDERQLLSETNTGSRIANTGAADDDNEANPTKNKYGNPTGSSSDSHHYYTNDQQPKN</sequence>
<protein>
    <submittedName>
        <fullName evidence="1">Uncharacterized protein</fullName>
    </submittedName>
</protein>
<organism evidence="1 2">
    <name type="scientific">Pistacia integerrima</name>
    <dbReference type="NCBI Taxonomy" id="434235"/>
    <lineage>
        <taxon>Eukaryota</taxon>
        <taxon>Viridiplantae</taxon>
        <taxon>Streptophyta</taxon>
        <taxon>Embryophyta</taxon>
        <taxon>Tracheophyta</taxon>
        <taxon>Spermatophyta</taxon>
        <taxon>Magnoliopsida</taxon>
        <taxon>eudicotyledons</taxon>
        <taxon>Gunneridae</taxon>
        <taxon>Pentapetalae</taxon>
        <taxon>rosids</taxon>
        <taxon>malvids</taxon>
        <taxon>Sapindales</taxon>
        <taxon>Anacardiaceae</taxon>
        <taxon>Pistacia</taxon>
    </lineage>
</organism>
<reference evidence="2" key="1">
    <citation type="journal article" date="2023" name="G3 (Bethesda)">
        <title>Genome assembly and association tests identify interacting loci associated with vigor, precocity, and sex in interspecific pistachio rootstocks.</title>
        <authorList>
            <person name="Palmer W."/>
            <person name="Jacygrad E."/>
            <person name="Sagayaradj S."/>
            <person name="Cavanaugh K."/>
            <person name="Han R."/>
            <person name="Bertier L."/>
            <person name="Beede B."/>
            <person name="Kafkas S."/>
            <person name="Golino D."/>
            <person name="Preece J."/>
            <person name="Michelmore R."/>
        </authorList>
    </citation>
    <scope>NUCLEOTIDE SEQUENCE [LARGE SCALE GENOMIC DNA]</scope>
</reference>
<comment type="caution">
    <text evidence="1">The sequence shown here is derived from an EMBL/GenBank/DDBJ whole genome shotgun (WGS) entry which is preliminary data.</text>
</comment>
<name>A0ACC0YFZ0_9ROSI</name>
<evidence type="ECO:0000313" key="1">
    <source>
        <dbReference type="EMBL" id="KAJ0035252.1"/>
    </source>
</evidence>
<accession>A0ACC0YFZ0</accession>
<dbReference type="Proteomes" id="UP001163603">
    <property type="component" value="Chromosome 7"/>
</dbReference>
<gene>
    <name evidence="1" type="ORF">Pint_24319</name>
</gene>